<dbReference type="EMBL" id="JAFBBK010000001">
    <property type="protein sequence ID" value="MBM7413472.1"/>
    <property type="molecule type" value="Genomic_DNA"/>
</dbReference>
<dbReference type="RefSeq" id="WP_204866112.1">
    <property type="nucleotide sequence ID" value="NZ_JAFBBK010000001.1"/>
</dbReference>
<organism evidence="1 2">
    <name type="scientific">Rhodococcoides corynebacterioides</name>
    <dbReference type="NCBI Taxonomy" id="53972"/>
    <lineage>
        <taxon>Bacteria</taxon>
        <taxon>Bacillati</taxon>
        <taxon>Actinomycetota</taxon>
        <taxon>Actinomycetes</taxon>
        <taxon>Mycobacteriales</taxon>
        <taxon>Nocardiaceae</taxon>
        <taxon>Rhodococcoides</taxon>
    </lineage>
</organism>
<evidence type="ECO:0000313" key="2">
    <source>
        <dbReference type="Proteomes" id="UP000703038"/>
    </source>
</evidence>
<gene>
    <name evidence="1" type="ORF">JOE42_000205</name>
</gene>
<evidence type="ECO:0000313" key="1">
    <source>
        <dbReference type="EMBL" id="MBM7413472.1"/>
    </source>
</evidence>
<proteinExistence type="predicted"/>
<comment type="caution">
    <text evidence="1">The sequence shown here is derived from an EMBL/GenBank/DDBJ whole genome shotgun (WGS) entry which is preliminary data.</text>
</comment>
<protein>
    <submittedName>
        <fullName evidence="1">Uncharacterized protein</fullName>
    </submittedName>
</protein>
<keyword evidence="2" id="KW-1185">Reference proteome</keyword>
<name>A0ABS2KNT5_9NOCA</name>
<sequence length="117" mass="12897">MNTVTIVDGRLVVEPHGLDKLWSFTRRLDIPLSEVKGATVDTGVRREPRGIRAPGLSIPGKYAGTFHRDGEKVFWNVGDPVRNIVIELDGTGRFDRLVLTVDDPTRTENAVNSALST</sequence>
<dbReference type="Proteomes" id="UP000703038">
    <property type="component" value="Unassembled WGS sequence"/>
</dbReference>
<reference evidence="1 2" key="1">
    <citation type="submission" date="2021-01" db="EMBL/GenBank/DDBJ databases">
        <title>Genomics of switchgrass bacterial isolates.</title>
        <authorList>
            <person name="Shade A."/>
        </authorList>
    </citation>
    <scope>NUCLEOTIDE SEQUENCE [LARGE SCALE GENOMIC DNA]</scope>
    <source>
        <strain evidence="1 2">PvP111</strain>
    </source>
</reference>
<accession>A0ABS2KNT5</accession>